<accession>A0A6J1SVE3</accession>
<feature type="transmembrane region" description="Helical" evidence="1">
    <location>
        <begin position="221"/>
        <end position="239"/>
    </location>
</feature>
<dbReference type="AlphaFoldDB" id="A0A6J1SVE3"/>
<evidence type="ECO:0000256" key="1">
    <source>
        <dbReference type="SAM" id="Phobius"/>
    </source>
</evidence>
<evidence type="ECO:0000313" key="3">
    <source>
        <dbReference type="Proteomes" id="UP000504606"/>
    </source>
</evidence>
<protein>
    <submittedName>
        <fullName evidence="4">Uncharacterized protein LOC113209223 isoform X2</fullName>
    </submittedName>
</protein>
<name>A0A6J1SVE3_FRAOC</name>
<keyword evidence="1" id="KW-0472">Membrane</keyword>
<sequence length="284" mass="29154">MASVRTCKGGDVLRWRVVLAVVAAVAADCASANVVTPAGLPVNSLQQPLQQPPVPPTPEPIPSGGHAVGAAPSGFVPITASPPPAMEVASGRQAAADAGNWRLVGKLLLDCSRTGDLVGCLKLKAVATLGRALTSDAAIPIMEDLSLARDPDADVKVPETPQTETELEATLPRALEERSGRLDRLLLERLDAFIRSRTVQFSMPLGLGVFEGRGKKDKKGGYAMVLVAAMAGMYMQMAMGGMAMMSGKALIVAKIALALAAVCLLKKSGGGGGGDHSQGAARAA</sequence>
<gene>
    <name evidence="4" type="primary">LOC113209223</name>
</gene>
<evidence type="ECO:0000313" key="4">
    <source>
        <dbReference type="RefSeq" id="XP_026282426.1"/>
    </source>
</evidence>
<feature type="signal peptide" evidence="2">
    <location>
        <begin position="1"/>
        <end position="32"/>
    </location>
</feature>
<dbReference type="RefSeq" id="XP_026282426.1">
    <property type="nucleotide sequence ID" value="XM_026426641.2"/>
</dbReference>
<dbReference type="PANTHER" id="PTHR21879">
    <property type="entry name" value="FI03362P-RELATED-RELATED"/>
    <property type="match status" value="1"/>
</dbReference>
<dbReference type="GeneID" id="113209223"/>
<keyword evidence="1" id="KW-0812">Transmembrane</keyword>
<keyword evidence="2" id="KW-0732">Signal</keyword>
<dbReference type="GO" id="GO:0016020">
    <property type="term" value="C:membrane"/>
    <property type="evidence" value="ECO:0007669"/>
    <property type="project" value="TreeGrafter"/>
</dbReference>
<feature type="chain" id="PRO_5026717708" evidence="2">
    <location>
        <begin position="33"/>
        <end position="284"/>
    </location>
</feature>
<dbReference type="InterPro" id="IPR012464">
    <property type="entry name" value="DUF1676"/>
</dbReference>
<evidence type="ECO:0000256" key="2">
    <source>
        <dbReference type="SAM" id="SignalP"/>
    </source>
</evidence>
<keyword evidence="1" id="KW-1133">Transmembrane helix</keyword>
<organism evidence="3 4">
    <name type="scientific">Frankliniella occidentalis</name>
    <name type="common">Western flower thrips</name>
    <name type="synonym">Euthrips occidentalis</name>
    <dbReference type="NCBI Taxonomy" id="133901"/>
    <lineage>
        <taxon>Eukaryota</taxon>
        <taxon>Metazoa</taxon>
        <taxon>Ecdysozoa</taxon>
        <taxon>Arthropoda</taxon>
        <taxon>Hexapoda</taxon>
        <taxon>Insecta</taxon>
        <taxon>Pterygota</taxon>
        <taxon>Neoptera</taxon>
        <taxon>Paraneoptera</taxon>
        <taxon>Thysanoptera</taxon>
        <taxon>Terebrantia</taxon>
        <taxon>Thripoidea</taxon>
        <taxon>Thripidae</taxon>
        <taxon>Frankliniella</taxon>
    </lineage>
</organism>
<proteinExistence type="predicted"/>
<dbReference type="Pfam" id="PF07898">
    <property type="entry name" value="DUF1676"/>
    <property type="match status" value="1"/>
</dbReference>
<dbReference type="PANTHER" id="PTHR21879:SF14">
    <property type="entry name" value="OSIRIS 8"/>
    <property type="match status" value="1"/>
</dbReference>
<reference evidence="4" key="1">
    <citation type="submission" date="2025-08" db="UniProtKB">
        <authorList>
            <consortium name="RefSeq"/>
        </authorList>
    </citation>
    <scope>IDENTIFICATION</scope>
    <source>
        <tissue evidence="4">Whole organism</tissue>
    </source>
</reference>
<dbReference type="Proteomes" id="UP000504606">
    <property type="component" value="Unplaced"/>
</dbReference>
<keyword evidence="3" id="KW-1185">Reference proteome</keyword>
<feature type="transmembrane region" description="Helical" evidence="1">
    <location>
        <begin position="245"/>
        <end position="265"/>
    </location>
</feature>